<dbReference type="Proteomes" id="UP001359559">
    <property type="component" value="Unassembled WGS sequence"/>
</dbReference>
<gene>
    <name evidence="9" type="ORF">RJT34_16896</name>
</gene>
<keyword evidence="4" id="KW-0498">Mitosis</keyword>
<reference evidence="9 10" key="1">
    <citation type="submission" date="2024-01" db="EMBL/GenBank/DDBJ databases">
        <title>The genomes of 5 underutilized Papilionoideae crops provide insights into root nodulation and disease resistance.</title>
        <authorList>
            <person name="Yuan L."/>
        </authorList>
    </citation>
    <scope>NUCLEOTIDE SEQUENCE [LARGE SCALE GENOMIC DNA]</scope>
    <source>
        <strain evidence="9">LY-2023</strain>
        <tissue evidence="9">Leaf</tissue>
    </source>
</reference>
<dbReference type="SUPFAM" id="SSF63748">
    <property type="entry name" value="Tudor/PWWP/MBT"/>
    <property type="match status" value="1"/>
</dbReference>
<dbReference type="CDD" id="cd20404">
    <property type="entry name" value="Tudor_Agenet_AtEML-like"/>
    <property type="match status" value="1"/>
</dbReference>
<feature type="region of interest" description="Disordered" evidence="8">
    <location>
        <begin position="283"/>
        <end position="383"/>
    </location>
</feature>
<dbReference type="GO" id="GO:0000785">
    <property type="term" value="C:chromatin"/>
    <property type="evidence" value="ECO:0007669"/>
    <property type="project" value="TreeGrafter"/>
</dbReference>
<feature type="compositionally biased region" description="Low complexity" evidence="8">
    <location>
        <begin position="661"/>
        <end position="674"/>
    </location>
</feature>
<dbReference type="GO" id="GO:0005634">
    <property type="term" value="C:nucleus"/>
    <property type="evidence" value="ECO:0007669"/>
    <property type="project" value="UniProtKB-SubCell"/>
</dbReference>
<dbReference type="Pfam" id="PF20168">
    <property type="entry name" value="PDS5"/>
    <property type="match status" value="1"/>
</dbReference>
<evidence type="ECO:0000256" key="7">
    <source>
        <dbReference type="ARBA" id="ARBA00023306"/>
    </source>
</evidence>
<feature type="region of interest" description="Disordered" evidence="8">
    <location>
        <begin position="401"/>
        <end position="537"/>
    </location>
</feature>
<accession>A0AAN9JA26</accession>
<feature type="compositionally biased region" description="Basic and acidic residues" evidence="8">
    <location>
        <begin position="300"/>
        <end position="311"/>
    </location>
</feature>
<evidence type="ECO:0000256" key="1">
    <source>
        <dbReference type="ARBA" id="ARBA00004123"/>
    </source>
</evidence>
<dbReference type="GO" id="GO:0035825">
    <property type="term" value="P:homologous recombination"/>
    <property type="evidence" value="ECO:0007669"/>
    <property type="project" value="UniProtKB-ARBA"/>
</dbReference>
<dbReference type="SUPFAM" id="SSF48371">
    <property type="entry name" value="ARM repeat"/>
    <property type="match status" value="1"/>
</dbReference>
<evidence type="ECO:0000256" key="3">
    <source>
        <dbReference type="ARBA" id="ARBA00022763"/>
    </source>
</evidence>
<dbReference type="InterPro" id="IPR039776">
    <property type="entry name" value="Pds5"/>
</dbReference>
<evidence type="ECO:0000256" key="5">
    <source>
        <dbReference type="ARBA" id="ARBA00023204"/>
    </source>
</evidence>
<feature type="compositionally biased region" description="Polar residues" evidence="8">
    <location>
        <begin position="443"/>
        <end position="464"/>
    </location>
</feature>
<feature type="region of interest" description="Disordered" evidence="8">
    <location>
        <begin position="775"/>
        <end position="876"/>
    </location>
</feature>
<dbReference type="GO" id="GO:0051301">
    <property type="term" value="P:cell division"/>
    <property type="evidence" value="ECO:0007669"/>
    <property type="project" value="UniProtKB-KW"/>
</dbReference>
<dbReference type="Gene3D" id="2.30.30.140">
    <property type="match status" value="1"/>
</dbReference>
<comment type="caution">
    <text evidence="9">The sequence shown here is derived from an EMBL/GenBank/DDBJ whole genome shotgun (WGS) entry which is preliminary data.</text>
</comment>
<sequence length="876" mass="97778">MASSPDLSERNTVKRLKHLGKKLLKHLPSADNLLELLDKLELVLSSIDQEPTKLIQEALVPSMKALISNELLRHIDETVKISVTSCITEITRITAPEVPYDDDQMKEIFKLMVGALEKLSHTSAPCYEKLLTMLDNVAKIRLSLVMLDLECDDLIIQMFHHFLRFIRSNHPHNSIESMESIMILVLNESEEISSDLLRPLLDCLRNENQTISPVSWTSAEKVMTNCAVKLKPYLMKAVESSGRGLNEYAQIVTSICKTGSESPQHDRSNGSMKTMVQEVENKLEMPKDADEQPTDATMGLERDVTCERDTQNVDGTKSNINASASAMDGEATKKSGSKRKPRSRITKNSKGSSAKTNLESVQEPESETQLNTPRKRDRKPNTLLNAEEGYDHWIYLERKTRKSDLSRKARKSSSAFQPSEKSTSRKDKLNPKPKTVSEAPFSEQRSGSIAEPSQSQRTCDTGSDFQPCENPASSKENVLSKPEDTSKGCEASASRPKTDENIDAASALENDKIPDGSHTNRGQPRKRKNNRNEDVHLNSVSILKEDNLNPLLKEISLDSPGVRLEKESEARKDSEVKPIRKIKFSFKFDGKTVVAPESVVSKEPKVSCGDEEKRKLAMNAELENVQEGRSSAQPEVKKRRKLSATPNKDLNKSSTEKDPVTESTSKTSSGVKKTPQAKMRKRNVSLSMEASETHELGNRLVGSKIKVWWPIDRTFYEGVVDSYDPIKGKHKILYTDGDVEVLNLKKQRWEPIAFDVSLDKEDGLALHKLAEASDIAEKSKEKSEVQSSKGENKKSRSRVRASSNISKSGFVKKSMDTSAVERSALADESIADLPKTVGGQDSDRKKPKTKRMKTGSDTKKNKPDTDDLVKEKTKMA</sequence>
<proteinExistence type="predicted"/>
<dbReference type="PANTHER" id="PTHR12663">
    <property type="entry name" value="ANDROGEN INDUCED INHIBITOR OF PROLIFERATION AS3 / PDS5-RELATED"/>
    <property type="match status" value="1"/>
</dbReference>
<evidence type="ECO:0000256" key="4">
    <source>
        <dbReference type="ARBA" id="ARBA00022776"/>
    </source>
</evidence>
<keyword evidence="2" id="KW-0132">Cell division</keyword>
<protein>
    <submittedName>
        <fullName evidence="9">Uncharacterized protein</fullName>
    </submittedName>
</protein>
<feature type="compositionally biased region" description="Polar residues" evidence="8">
    <location>
        <begin position="348"/>
        <end position="360"/>
    </location>
</feature>
<keyword evidence="3" id="KW-0227">DNA damage</keyword>
<evidence type="ECO:0000256" key="8">
    <source>
        <dbReference type="SAM" id="MobiDB-lite"/>
    </source>
</evidence>
<organism evidence="9 10">
    <name type="scientific">Clitoria ternatea</name>
    <name type="common">Butterfly pea</name>
    <dbReference type="NCBI Taxonomy" id="43366"/>
    <lineage>
        <taxon>Eukaryota</taxon>
        <taxon>Viridiplantae</taxon>
        <taxon>Streptophyta</taxon>
        <taxon>Embryophyta</taxon>
        <taxon>Tracheophyta</taxon>
        <taxon>Spermatophyta</taxon>
        <taxon>Magnoliopsida</taxon>
        <taxon>eudicotyledons</taxon>
        <taxon>Gunneridae</taxon>
        <taxon>Pentapetalae</taxon>
        <taxon>rosids</taxon>
        <taxon>fabids</taxon>
        <taxon>Fabales</taxon>
        <taxon>Fabaceae</taxon>
        <taxon>Papilionoideae</taxon>
        <taxon>50 kb inversion clade</taxon>
        <taxon>NPAAA clade</taxon>
        <taxon>indigoferoid/millettioid clade</taxon>
        <taxon>Phaseoleae</taxon>
        <taxon>Clitoria</taxon>
    </lineage>
</organism>
<feature type="compositionally biased region" description="Polar residues" evidence="8">
    <location>
        <begin position="412"/>
        <end position="421"/>
    </location>
</feature>
<keyword evidence="6" id="KW-0539">Nucleus</keyword>
<evidence type="ECO:0000313" key="9">
    <source>
        <dbReference type="EMBL" id="KAK7294013.1"/>
    </source>
</evidence>
<evidence type="ECO:0000256" key="2">
    <source>
        <dbReference type="ARBA" id="ARBA00022618"/>
    </source>
</evidence>
<dbReference type="PANTHER" id="PTHR12663:SF69">
    <property type="entry name" value="SISTER CHROMATID COHESION PROTEIN PDS5 HOMOLOG E"/>
    <property type="match status" value="1"/>
</dbReference>
<feature type="compositionally biased region" description="Basic and acidic residues" evidence="8">
    <location>
        <begin position="649"/>
        <end position="660"/>
    </location>
</feature>
<dbReference type="GO" id="GO:0006281">
    <property type="term" value="P:DNA repair"/>
    <property type="evidence" value="ECO:0007669"/>
    <property type="project" value="UniProtKB-KW"/>
</dbReference>
<keyword evidence="10" id="KW-1185">Reference proteome</keyword>
<dbReference type="GO" id="GO:0007064">
    <property type="term" value="P:mitotic sister chromatid cohesion"/>
    <property type="evidence" value="ECO:0007669"/>
    <property type="project" value="InterPro"/>
</dbReference>
<feature type="compositionally biased region" description="Basic and acidic residues" evidence="8">
    <location>
        <begin position="775"/>
        <end position="794"/>
    </location>
</feature>
<keyword evidence="7" id="KW-0131">Cell cycle</keyword>
<dbReference type="EMBL" id="JAYKXN010000004">
    <property type="protein sequence ID" value="KAK7294013.1"/>
    <property type="molecule type" value="Genomic_DNA"/>
</dbReference>
<evidence type="ECO:0000256" key="6">
    <source>
        <dbReference type="ARBA" id="ARBA00023242"/>
    </source>
</evidence>
<feature type="compositionally biased region" description="Basic residues" evidence="8">
    <location>
        <begin position="335"/>
        <end position="347"/>
    </location>
</feature>
<evidence type="ECO:0000313" key="10">
    <source>
        <dbReference type="Proteomes" id="UP001359559"/>
    </source>
</evidence>
<feature type="region of interest" description="Disordered" evidence="8">
    <location>
        <begin position="620"/>
        <end position="694"/>
    </location>
</feature>
<comment type="subcellular location">
    <subcellularLocation>
        <location evidence="1">Nucleus</location>
    </subcellularLocation>
</comment>
<feature type="compositionally biased region" description="Polar residues" evidence="8">
    <location>
        <begin position="312"/>
        <end position="324"/>
    </location>
</feature>
<keyword evidence="5" id="KW-0234">DNA repair</keyword>
<name>A0AAN9JA26_CLITE</name>
<dbReference type="AlphaFoldDB" id="A0AAN9JA26"/>
<feature type="compositionally biased region" description="Basic and acidic residues" evidence="8">
    <location>
        <begin position="854"/>
        <end position="876"/>
    </location>
</feature>
<dbReference type="InterPro" id="IPR016024">
    <property type="entry name" value="ARM-type_fold"/>
</dbReference>